<protein>
    <submittedName>
        <fullName evidence="1">(Mediterranean fruit fly) hypothetical protein</fullName>
    </submittedName>
</protein>
<reference evidence="1" key="1">
    <citation type="submission" date="2020-11" db="EMBL/GenBank/DDBJ databases">
        <authorList>
            <person name="Whitehead M."/>
        </authorList>
    </citation>
    <scope>NUCLEOTIDE SEQUENCE</scope>
    <source>
        <strain evidence="1">EGII</strain>
    </source>
</reference>
<organism evidence="1 2">
    <name type="scientific">Ceratitis capitata</name>
    <name type="common">Mediterranean fruit fly</name>
    <name type="synonym">Tephritis capitata</name>
    <dbReference type="NCBI Taxonomy" id="7213"/>
    <lineage>
        <taxon>Eukaryota</taxon>
        <taxon>Metazoa</taxon>
        <taxon>Ecdysozoa</taxon>
        <taxon>Arthropoda</taxon>
        <taxon>Hexapoda</taxon>
        <taxon>Insecta</taxon>
        <taxon>Pterygota</taxon>
        <taxon>Neoptera</taxon>
        <taxon>Endopterygota</taxon>
        <taxon>Diptera</taxon>
        <taxon>Brachycera</taxon>
        <taxon>Muscomorpha</taxon>
        <taxon>Tephritoidea</taxon>
        <taxon>Tephritidae</taxon>
        <taxon>Ceratitis</taxon>
        <taxon>Ceratitis</taxon>
    </lineage>
</organism>
<proteinExistence type="predicted"/>
<keyword evidence="2" id="KW-1185">Reference proteome</keyword>
<dbReference type="Proteomes" id="UP000606786">
    <property type="component" value="Unassembled WGS sequence"/>
</dbReference>
<evidence type="ECO:0000313" key="1">
    <source>
        <dbReference type="EMBL" id="CAD7003433.1"/>
    </source>
</evidence>
<name>A0A811V1X5_CERCA</name>
<dbReference type="EMBL" id="CAJHJT010000034">
    <property type="protein sequence ID" value="CAD7003433.1"/>
    <property type="molecule type" value="Genomic_DNA"/>
</dbReference>
<sequence>MPTKWKRNMKKITTQRRLAFNRLENQETYRRGDVCVVNGAFYGHHLHLMLNCVQSMRRNRWLERMRTRASENSSKGAHQEAFAVTMAAKGEVLLRRGLVQIKLNKLDMRTHIDT</sequence>
<dbReference type="AlphaFoldDB" id="A0A811V1X5"/>
<evidence type="ECO:0000313" key="2">
    <source>
        <dbReference type="Proteomes" id="UP000606786"/>
    </source>
</evidence>
<accession>A0A811V1X5</accession>
<gene>
    <name evidence="1" type="ORF">CCAP1982_LOCUS11889</name>
</gene>
<comment type="caution">
    <text evidence="1">The sequence shown here is derived from an EMBL/GenBank/DDBJ whole genome shotgun (WGS) entry which is preliminary data.</text>
</comment>